<dbReference type="GO" id="GO:0005576">
    <property type="term" value="C:extracellular region"/>
    <property type="evidence" value="ECO:0007669"/>
    <property type="project" value="UniProtKB-SubCell"/>
</dbReference>
<feature type="signal peptide" evidence="16">
    <location>
        <begin position="1"/>
        <end position="18"/>
    </location>
</feature>
<feature type="transmembrane region" description="Helical" evidence="15">
    <location>
        <begin position="145"/>
        <end position="169"/>
    </location>
</feature>
<keyword evidence="6" id="KW-0325">Glycoprotein</keyword>
<feature type="transmembrane region" description="Helical" evidence="15">
    <location>
        <begin position="101"/>
        <end position="125"/>
    </location>
</feature>
<feature type="transmembrane region" description="Helical" evidence="15">
    <location>
        <begin position="181"/>
        <end position="202"/>
    </location>
</feature>
<feature type="transmembrane region" description="Helical" evidence="15">
    <location>
        <begin position="267"/>
        <end position="286"/>
    </location>
</feature>
<comment type="subcellular location">
    <subcellularLocation>
        <location evidence="2">Membrane</location>
        <topology evidence="2">Lipid-anchor</topology>
        <topology evidence="2">GPI-anchor</topology>
    </subcellularLocation>
    <subcellularLocation>
        <location evidence="1">Membrane</location>
        <topology evidence="1">Multi-pass membrane protein</topology>
    </subcellularLocation>
    <subcellularLocation>
        <location evidence="3">Secreted</location>
    </subcellularLocation>
</comment>
<comment type="caution">
    <text evidence="19">The sequence shown here is derived from an EMBL/GenBank/DDBJ whole genome shotgun (WGS) entry which is preliminary data.</text>
</comment>
<dbReference type="InterPro" id="IPR052337">
    <property type="entry name" value="SAT4-like"/>
</dbReference>
<proteinExistence type="inferred from homology"/>
<keyword evidence="5" id="KW-0964">Secreted</keyword>
<feature type="region of interest" description="Disordered" evidence="14">
    <location>
        <begin position="339"/>
        <end position="360"/>
    </location>
</feature>
<evidence type="ECO:0000256" key="14">
    <source>
        <dbReference type="SAM" id="MobiDB-lite"/>
    </source>
</evidence>
<evidence type="ECO:0000313" key="19">
    <source>
        <dbReference type="EMBL" id="KAJ4153172.1"/>
    </source>
</evidence>
<dbReference type="InterPro" id="IPR049326">
    <property type="entry name" value="Rhodopsin_dom_fungi"/>
</dbReference>
<keyword evidence="9 15" id="KW-1133">Transmembrane helix</keyword>
<name>A0A9W8QDE8_AKAMU</name>
<keyword evidence="12" id="KW-0449">Lipoprotein</keyword>
<evidence type="ECO:0000256" key="8">
    <source>
        <dbReference type="ARBA" id="ARBA00022729"/>
    </source>
</evidence>
<dbReference type="PANTHER" id="PTHR33048">
    <property type="entry name" value="PTH11-LIKE INTEGRAL MEMBRANE PROTEIN (AFU_ORTHOLOGUE AFUA_5G11245)"/>
    <property type="match status" value="1"/>
</dbReference>
<accession>A0A9W8QDE8</accession>
<keyword evidence="7 15" id="KW-0812">Transmembrane</keyword>
<evidence type="ECO:0000256" key="13">
    <source>
        <dbReference type="ARBA" id="ARBA00038359"/>
    </source>
</evidence>
<dbReference type="EMBL" id="JAJHUN010000008">
    <property type="protein sequence ID" value="KAJ4153172.1"/>
    <property type="molecule type" value="Genomic_DNA"/>
</dbReference>
<evidence type="ECO:0000256" key="11">
    <source>
        <dbReference type="ARBA" id="ARBA00023157"/>
    </source>
</evidence>
<keyword evidence="10 15" id="KW-0472">Membrane</keyword>
<evidence type="ECO:0000256" key="4">
    <source>
        <dbReference type="ARBA" id="ARBA00010031"/>
    </source>
</evidence>
<feature type="domain" description="CFEM" evidence="17">
    <location>
        <begin position="2"/>
        <end position="58"/>
    </location>
</feature>
<sequence length="890" mass="98907">MSLPSCAISCVTAICAQAGIICLCGGDGLERTADTCVKHACSLPEAIAFRNITETTCQTPVRDESKRFIVMVVLVVAMAGVMLVGRLAYKQFFSVMGRLDSADWSILAATLVCLPSIAVNVNMAIHGLGKDIWGISPHDLILFGLYFYVIQILYIVLMGLIKISLTLFYLTLFPGRTIRTLLWGTVCFHAVFTFVFAMVAIFQCLPVSYQRAKYDLQELKLANAHCMDINASGWSNAAITLASDVWLIGIPLSQIRKLRLHWKKKVGATLMFLTGAGVTIVSILRLQSIRFYANTTNPTRDQFDIVWYSTIEVGVGLICTCMPAMRLVLDHVAPQIFGSSRRGRDGKQSTQPSSSSSQNQFAFTTIESNTIETRAHVKAWGAHQDTRLERLERTVGALVDRLDEQSRDQGNATTTVLQSRTEERPPAEPNPAPVILIREAATDAGVSPPGQFDSLPSSVSDVISAGLVTSSTARSLLKLFRVHYGRWVRFSEQISTEGLLSQVRKSSLLLCSVLLIAVRHTTQELADELAPRLFREAKSLVSKALLVVPQPAEHFQAILILSLWSTTIGQQPLSIDGWLLTGYALQQGFASACFPDPGKLGPGQEIEQSYIDAWCLWNHLCVAHLQYCVGTRRPAMLNQDHVDRCSHLLETGSLKNYEARMVAEVKLYWVIYTKCCPQSNRVDLQDARVALQNWKKEWASLFDEPRSQFLQMGFHFAHLLAYYQSARSPQSLMDASIILEMIDLASTIINLAMDTTDDRTRHLTDHIYHLVTFSALTLCRLVHMYEDQLRIANVDVDCLDCLVTKLVTWFRSIGLPCHAAHLLSDIVSSQFQKLRPNYVPADAAASTATHYNLTVLDASPLPSDVGFYPDLIGSELFDVNEGMTSWPQWS</sequence>
<dbReference type="CDD" id="cd12148">
    <property type="entry name" value="fungal_TF_MHR"/>
    <property type="match status" value="1"/>
</dbReference>
<dbReference type="KEGG" id="amus:LMH87_009672"/>
<reference evidence="19" key="1">
    <citation type="journal article" date="2023" name="Access Microbiol">
        <title>De-novo genome assembly for Akanthomyces muscarius, a biocontrol agent of insect agricultural pests.</title>
        <authorList>
            <person name="Erdos Z."/>
            <person name="Studholme D.J."/>
            <person name="Raymond B."/>
            <person name="Sharma M."/>
        </authorList>
    </citation>
    <scope>NUCLEOTIDE SEQUENCE</scope>
    <source>
        <strain evidence="19">Ve6</strain>
    </source>
</reference>
<evidence type="ECO:0000256" key="16">
    <source>
        <dbReference type="SAM" id="SignalP"/>
    </source>
</evidence>
<keyword evidence="6" id="KW-0336">GPI-anchor</keyword>
<dbReference type="GO" id="GO:0098552">
    <property type="term" value="C:side of membrane"/>
    <property type="evidence" value="ECO:0007669"/>
    <property type="project" value="UniProtKB-KW"/>
</dbReference>
<gene>
    <name evidence="19" type="ORF">LMH87_009672</name>
</gene>
<dbReference type="AlphaFoldDB" id="A0A9W8QDE8"/>
<feature type="region of interest" description="Disordered" evidence="14">
    <location>
        <begin position="400"/>
        <end position="431"/>
    </location>
</feature>
<evidence type="ECO:0000256" key="12">
    <source>
        <dbReference type="ARBA" id="ARBA00023288"/>
    </source>
</evidence>
<feature type="transmembrane region" description="Helical" evidence="15">
    <location>
        <begin position="306"/>
        <end position="329"/>
    </location>
</feature>
<dbReference type="RefSeq" id="XP_056053830.1">
    <property type="nucleotide sequence ID" value="XM_056196710.1"/>
</dbReference>
<comment type="similarity">
    <text evidence="13">Belongs to the SAT4 family.</text>
</comment>
<evidence type="ECO:0000259" key="17">
    <source>
        <dbReference type="Pfam" id="PF05730"/>
    </source>
</evidence>
<feature type="compositionally biased region" description="Low complexity" evidence="14">
    <location>
        <begin position="348"/>
        <end position="360"/>
    </location>
</feature>
<evidence type="ECO:0000256" key="15">
    <source>
        <dbReference type="SAM" id="Phobius"/>
    </source>
</evidence>
<dbReference type="PANTHER" id="PTHR33048:SF143">
    <property type="entry name" value="EXTRACELLULAR MEMBRANE PROTEIN CFEM DOMAIN-CONTAINING PROTEIN-RELATED"/>
    <property type="match status" value="1"/>
</dbReference>
<feature type="chain" id="PRO_5040794373" description="Extracellular membrane protein CFEM domain-containing protein" evidence="16">
    <location>
        <begin position="19"/>
        <end position="890"/>
    </location>
</feature>
<feature type="domain" description="Rhodopsin" evidence="18">
    <location>
        <begin position="96"/>
        <end position="329"/>
    </location>
</feature>
<dbReference type="GeneID" id="80896831"/>
<dbReference type="Pfam" id="PF20684">
    <property type="entry name" value="Fung_rhodopsin"/>
    <property type="match status" value="1"/>
</dbReference>
<dbReference type="Proteomes" id="UP001144673">
    <property type="component" value="Chromosome 5"/>
</dbReference>
<feature type="compositionally biased region" description="Polar residues" evidence="14">
    <location>
        <begin position="408"/>
        <end position="419"/>
    </location>
</feature>
<evidence type="ECO:0000256" key="3">
    <source>
        <dbReference type="ARBA" id="ARBA00004613"/>
    </source>
</evidence>
<dbReference type="InterPro" id="IPR008427">
    <property type="entry name" value="Extracellular_membr_CFEM_dom"/>
</dbReference>
<evidence type="ECO:0000256" key="6">
    <source>
        <dbReference type="ARBA" id="ARBA00022622"/>
    </source>
</evidence>
<comment type="similarity">
    <text evidence="4">Belongs to the RBT5 family.</text>
</comment>
<evidence type="ECO:0000256" key="7">
    <source>
        <dbReference type="ARBA" id="ARBA00022692"/>
    </source>
</evidence>
<evidence type="ECO:0000256" key="5">
    <source>
        <dbReference type="ARBA" id="ARBA00022525"/>
    </source>
</evidence>
<evidence type="ECO:0000313" key="20">
    <source>
        <dbReference type="Proteomes" id="UP001144673"/>
    </source>
</evidence>
<evidence type="ECO:0000256" key="1">
    <source>
        <dbReference type="ARBA" id="ARBA00004141"/>
    </source>
</evidence>
<keyword evidence="8 16" id="KW-0732">Signal</keyword>
<dbReference type="Pfam" id="PF05730">
    <property type="entry name" value="CFEM"/>
    <property type="match status" value="1"/>
</dbReference>
<evidence type="ECO:0000259" key="18">
    <source>
        <dbReference type="Pfam" id="PF20684"/>
    </source>
</evidence>
<keyword evidence="11" id="KW-1015">Disulfide bond</keyword>
<evidence type="ECO:0000256" key="9">
    <source>
        <dbReference type="ARBA" id="ARBA00022989"/>
    </source>
</evidence>
<evidence type="ECO:0000256" key="10">
    <source>
        <dbReference type="ARBA" id="ARBA00023136"/>
    </source>
</evidence>
<evidence type="ECO:0008006" key="21">
    <source>
        <dbReference type="Google" id="ProtNLM"/>
    </source>
</evidence>
<feature type="transmembrane region" description="Helical" evidence="15">
    <location>
        <begin position="68"/>
        <end position="89"/>
    </location>
</feature>
<keyword evidence="20" id="KW-1185">Reference proteome</keyword>
<protein>
    <recommendedName>
        <fullName evidence="21">Extracellular membrane protein CFEM domain-containing protein</fullName>
    </recommendedName>
</protein>
<organism evidence="19 20">
    <name type="scientific">Akanthomyces muscarius</name>
    <name type="common">Entomopathogenic fungus</name>
    <name type="synonym">Lecanicillium muscarium</name>
    <dbReference type="NCBI Taxonomy" id="2231603"/>
    <lineage>
        <taxon>Eukaryota</taxon>
        <taxon>Fungi</taxon>
        <taxon>Dikarya</taxon>
        <taxon>Ascomycota</taxon>
        <taxon>Pezizomycotina</taxon>
        <taxon>Sordariomycetes</taxon>
        <taxon>Hypocreomycetidae</taxon>
        <taxon>Hypocreales</taxon>
        <taxon>Cordycipitaceae</taxon>
        <taxon>Akanthomyces</taxon>
    </lineage>
</organism>
<evidence type="ECO:0000256" key="2">
    <source>
        <dbReference type="ARBA" id="ARBA00004589"/>
    </source>
</evidence>